<sequence length="208" mass="22102">MKKYVSLVLCLLLAALLFTGCAGGNGGSSGGGKTSDAAVNEALLGCFGKSADEAVKALGLKDDQKAGDYGYTLDYAWGGQTMETNFATNYGGAGVFGYAEAQKTFENSDAGTAEIKAFVEKFTAQFNDPYAVTRYTQAEKTKETYDAAQLETYLKDVAGGESGSGVQFRFSLVGKNDRMSDDGDYIEVSVQNTGDGLRVKLSMEHVNR</sequence>
<dbReference type="EMBL" id="JAJEQC010000004">
    <property type="protein sequence ID" value="MCC2136564.1"/>
    <property type="molecule type" value="Genomic_DNA"/>
</dbReference>
<accession>A0AAE3DI87</accession>
<evidence type="ECO:0000313" key="2">
    <source>
        <dbReference type="EMBL" id="MCC2136564.1"/>
    </source>
</evidence>
<dbReference type="AlphaFoldDB" id="A0AAE3DI87"/>
<evidence type="ECO:0008006" key="4">
    <source>
        <dbReference type="Google" id="ProtNLM"/>
    </source>
</evidence>
<proteinExistence type="predicted"/>
<gene>
    <name evidence="2" type="ORF">LKD31_05995</name>
</gene>
<dbReference type="Proteomes" id="UP001199424">
    <property type="component" value="Unassembled WGS sequence"/>
</dbReference>
<reference evidence="2" key="1">
    <citation type="submission" date="2021-10" db="EMBL/GenBank/DDBJ databases">
        <title>Anaerobic single-cell dispensing facilitates the cultivation of human gut bacteria.</title>
        <authorList>
            <person name="Afrizal A."/>
        </authorList>
    </citation>
    <scope>NUCLEOTIDE SEQUENCE</scope>
    <source>
        <strain evidence="2">CLA-AA-H250</strain>
    </source>
</reference>
<feature type="signal peptide" evidence="1">
    <location>
        <begin position="1"/>
        <end position="22"/>
    </location>
</feature>
<evidence type="ECO:0000256" key="1">
    <source>
        <dbReference type="SAM" id="SignalP"/>
    </source>
</evidence>
<evidence type="ECO:0000313" key="3">
    <source>
        <dbReference type="Proteomes" id="UP001199424"/>
    </source>
</evidence>
<comment type="caution">
    <text evidence="2">The sequence shown here is derived from an EMBL/GenBank/DDBJ whole genome shotgun (WGS) entry which is preliminary data.</text>
</comment>
<keyword evidence="1" id="KW-0732">Signal</keyword>
<name>A0AAE3DI87_9FIRM</name>
<dbReference type="RefSeq" id="WP_308449022.1">
    <property type="nucleotide sequence ID" value="NZ_JAJEQC010000004.1"/>
</dbReference>
<dbReference type="PROSITE" id="PS51257">
    <property type="entry name" value="PROKAR_LIPOPROTEIN"/>
    <property type="match status" value="1"/>
</dbReference>
<organism evidence="2 3">
    <name type="scientific">Hominenteromicrobium mulieris</name>
    <dbReference type="NCBI Taxonomy" id="2885357"/>
    <lineage>
        <taxon>Bacteria</taxon>
        <taxon>Bacillati</taxon>
        <taxon>Bacillota</taxon>
        <taxon>Clostridia</taxon>
        <taxon>Eubacteriales</taxon>
        <taxon>Oscillospiraceae</taxon>
        <taxon>Hominenteromicrobium</taxon>
    </lineage>
</organism>
<protein>
    <recommendedName>
        <fullName evidence="4">Lipoprotein</fullName>
    </recommendedName>
</protein>
<feature type="chain" id="PRO_5041968270" description="Lipoprotein" evidence="1">
    <location>
        <begin position="23"/>
        <end position="208"/>
    </location>
</feature>
<keyword evidence="3" id="KW-1185">Reference proteome</keyword>